<comment type="caution">
    <text evidence="8">The sequence shown here is derived from an EMBL/GenBank/DDBJ whole genome shotgun (WGS) entry which is preliminary data.</text>
</comment>
<dbReference type="AlphaFoldDB" id="A0A1V8SNI2"/>
<dbReference type="PANTHER" id="PTHR31313">
    <property type="entry name" value="TY1 ENHANCER ACTIVATOR"/>
    <property type="match status" value="1"/>
</dbReference>
<dbReference type="InParanoid" id="A0A1V8SNI2"/>
<dbReference type="CDD" id="cd12148">
    <property type="entry name" value="fungal_TF_MHR"/>
    <property type="match status" value="1"/>
</dbReference>
<evidence type="ECO:0000256" key="6">
    <source>
        <dbReference type="ARBA" id="ARBA00023242"/>
    </source>
</evidence>
<keyword evidence="9" id="KW-1185">Reference proteome</keyword>
<dbReference type="OrthoDB" id="4161332at2759"/>
<gene>
    <name evidence="8" type="ORF">B0A48_13217</name>
</gene>
<keyword evidence="5" id="KW-0804">Transcription</keyword>
<keyword evidence="4" id="KW-0238">DNA-binding</keyword>
<keyword evidence="3" id="KW-0805">Transcription regulation</keyword>
<keyword evidence="6" id="KW-0539">Nucleus</keyword>
<reference evidence="9" key="1">
    <citation type="submission" date="2017-03" db="EMBL/GenBank/DDBJ databases">
        <title>Genomes of endolithic fungi from Antarctica.</title>
        <authorList>
            <person name="Coleine C."/>
            <person name="Masonjones S."/>
            <person name="Stajich J.E."/>
        </authorList>
    </citation>
    <scope>NUCLEOTIDE SEQUENCE [LARGE SCALE GENOMIC DNA]</scope>
    <source>
        <strain evidence="9">CCFEE 5527</strain>
    </source>
</reference>
<dbReference type="GO" id="GO:0008270">
    <property type="term" value="F:zinc ion binding"/>
    <property type="evidence" value="ECO:0007669"/>
    <property type="project" value="InterPro"/>
</dbReference>
<dbReference type="EMBL" id="NAJO01000034">
    <property type="protein sequence ID" value="OQO00726.1"/>
    <property type="molecule type" value="Genomic_DNA"/>
</dbReference>
<evidence type="ECO:0000256" key="5">
    <source>
        <dbReference type="ARBA" id="ARBA00023163"/>
    </source>
</evidence>
<dbReference type="InterPro" id="IPR007219">
    <property type="entry name" value="XnlR_reg_dom"/>
</dbReference>
<evidence type="ECO:0000256" key="3">
    <source>
        <dbReference type="ARBA" id="ARBA00023015"/>
    </source>
</evidence>
<keyword evidence="1" id="KW-0479">Metal-binding</keyword>
<protein>
    <recommendedName>
        <fullName evidence="7">Xylanolytic transcriptional activator regulatory domain-containing protein</fullName>
    </recommendedName>
</protein>
<proteinExistence type="predicted"/>
<evidence type="ECO:0000259" key="7">
    <source>
        <dbReference type="SMART" id="SM00906"/>
    </source>
</evidence>
<dbReference type="PANTHER" id="PTHR31313:SF86">
    <property type="entry name" value="ZN(2)-C6 FUNGAL-TYPE DOMAIN-CONTAINING PROTEIN"/>
    <property type="match status" value="1"/>
</dbReference>
<dbReference type="Proteomes" id="UP000192596">
    <property type="component" value="Unassembled WGS sequence"/>
</dbReference>
<evidence type="ECO:0000313" key="9">
    <source>
        <dbReference type="Proteomes" id="UP000192596"/>
    </source>
</evidence>
<evidence type="ECO:0000256" key="2">
    <source>
        <dbReference type="ARBA" id="ARBA00022833"/>
    </source>
</evidence>
<evidence type="ECO:0000256" key="1">
    <source>
        <dbReference type="ARBA" id="ARBA00022723"/>
    </source>
</evidence>
<dbReference type="SMART" id="SM00906">
    <property type="entry name" value="Fungal_trans"/>
    <property type="match status" value="1"/>
</dbReference>
<name>A0A1V8SNI2_9PEZI</name>
<dbReference type="GO" id="GO:0003677">
    <property type="term" value="F:DNA binding"/>
    <property type="evidence" value="ECO:0007669"/>
    <property type="project" value="UniProtKB-KW"/>
</dbReference>
<organism evidence="8 9">
    <name type="scientific">Cryoendolithus antarcticus</name>
    <dbReference type="NCBI Taxonomy" id="1507870"/>
    <lineage>
        <taxon>Eukaryota</taxon>
        <taxon>Fungi</taxon>
        <taxon>Dikarya</taxon>
        <taxon>Ascomycota</taxon>
        <taxon>Pezizomycotina</taxon>
        <taxon>Dothideomycetes</taxon>
        <taxon>Dothideomycetidae</taxon>
        <taxon>Cladosporiales</taxon>
        <taxon>Cladosporiaceae</taxon>
        <taxon>Cryoendolithus</taxon>
    </lineage>
</organism>
<evidence type="ECO:0000313" key="8">
    <source>
        <dbReference type="EMBL" id="OQO00726.1"/>
    </source>
</evidence>
<dbReference type="Pfam" id="PF04082">
    <property type="entry name" value="Fungal_trans"/>
    <property type="match status" value="1"/>
</dbReference>
<keyword evidence="2" id="KW-0862">Zinc</keyword>
<accession>A0A1V8SNI2</accession>
<dbReference type="STRING" id="1507870.A0A1V8SNI2"/>
<evidence type="ECO:0000256" key="4">
    <source>
        <dbReference type="ARBA" id="ARBA00023125"/>
    </source>
</evidence>
<dbReference type="GO" id="GO:0006351">
    <property type="term" value="P:DNA-templated transcription"/>
    <property type="evidence" value="ECO:0007669"/>
    <property type="project" value="InterPro"/>
</dbReference>
<feature type="domain" description="Xylanolytic transcriptional activator regulatory" evidence="7">
    <location>
        <begin position="68"/>
        <end position="154"/>
    </location>
</feature>
<sequence length="465" mass="51712">MDSLANGGRCDRECLRTSPADTQSAGDRFYSRFRTLLADAIVNPSIPSAAAILLTGAALVSQGRQSAGWTLCGTAYRMVIDMGCHLSTDTSHSHLRTGGVSEIEVDIEREWRRRLYWGALVTDATQSMYLGRQVTLRPSQGRVSQMLLDHYEELEEWSPLIDEAQSPGSNALLLAYRPRPAYAVSTFNALVKLAMISTRITQTFYSIDCVKSSPDTLWQTKADIEGDLSDWLSELPTHLRLDFDKHVPPPHQITPHTTYHVLNILLRRPFLEGGYLQDSTIADAGPSNDQSCTDSALAIWKLVSAYRDTFTLRRSPFLLSYAVYSAVVVILRQSKNAPPDHFQDAIGFFLTALSELQRGCNFGLRRPVAIIRDMMAELGSTQPPQYQPENQSAFSSILEMCSFDPNSQYAPNNAASGMEGCTFAQFEPLPHDFFNVLDDQEQNIVNDPLYGLFAQEPGGYNFQAG</sequence>
<dbReference type="InterPro" id="IPR051615">
    <property type="entry name" value="Transcr_Regulatory_Elem"/>
</dbReference>